<evidence type="ECO:0000256" key="4">
    <source>
        <dbReference type="PROSITE-ProRule" id="PRU00433"/>
    </source>
</evidence>
<dbReference type="STRING" id="1855912.LuPra_05360"/>
<dbReference type="InterPro" id="IPR009056">
    <property type="entry name" value="Cyt_c-like_dom"/>
</dbReference>
<keyword evidence="7" id="KW-1185">Reference proteome</keyword>
<dbReference type="OrthoDB" id="9770043at2"/>
<evidence type="ECO:0000313" key="6">
    <source>
        <dbReference type="EMBL" id="AMY12088.1"/>
    </source>
</evidence>
<evidence type="ECO:0000256" key="3">
    <source>
        <dbReference type="ARBA" id="ARBA00023004"/>
    </source>
</evidence>
<evidence type="ECO:0000256" key="2">
    <source>
        <dbReference type="ARBA" id="ARBA00022723"/>
    </source>
</evidence>
<dbReference type="Gene3D" id="2.120.10.30">
    <property type="entry name" value="TolB, C-terminal domain"/>
    <property type="match status" value="1"/>
</dbReference>
<reference evidence="7" key="2">
    <citation type="submission" date="2016-04" db="EMBL/GenBank/DDBJ databases">
        <title>First Complete Genome Sequence of a Subdivision 6 Acidobacterium.</title>
        <authorList>
            <person name="Huang S."/>
            <person name="Vieira S."/>
            <person name="Bunk B."/>
            <person name="Riedel T."/>
            <person name="Sproeer C."/>
            <person name="Overmann J."/>
        </authorList>
    </citation>
    <scope>NUCLEOTIDE SEQUENCE [LARGE SCALE GENOMIC DNA]</scope>
    <source>
        <strain evidence="7">DSM 100886 HEG_-6_39</strain>
    </source>
</reference>
<dbReference type="SUPFAM" id="SSF50952">
    <property type="entry name" value="Soluble quinoprotein glucose dehydrogenase"/>
    <property type="match status" value="1"/>
</dbReference>
<evidence type="ECO:0000313" key="7">
    <source>
        <dbReference type="Proteomes" id="UP000076079"/>
    </source>
</evidence>
<dbReference type="Pfam" id="PF07995">
    <property type="entry name" value="GSDH"/>
    <property type="match status" value="1"/>
</dbReference>
<dbReference type="EMBL" id="CP015136">
    <property type="protein sequence ID" value="AMY12088.1"/>
    <property type="molecule type" value="Genomic_DNA"/>
</dbReference>
<feature type="domain" description="Cytochrome c" evidence="5">
    <location>
        <begin position="41"/>
        <end position="136"/>
    </location>
</feature>
<keyword evidence="3 4" id="KW-0408">Iron</keyword>
<sequence length="649" mass="70203">MSRHATSLLVLVLGAGGSVLFSQQVTSGVAALQNPVPATPASIAAGKRAYDLNCAGCHGNKAQGSEKAGVVISIIQEQGGKQPPDLTDAAWDHGSSDSEIFGVIKRGVPPTMMAGFDGRIPDAEIWSLVNYLRALAKGDVTVAPTTETAAAVRPTLELAEYVQMPITADPTGDNTRAQLARVNFMREEPGGRRFFVNDLNGPLYILDKASKQFTTYLDFNGLEGRPGLYPRFTFQRNFAMGLINVVFDPDYARNGVFYTIHTEDPTTVAAAEPKAGAVAGLDLSAYRTTPAISTPSQPDGRFDREAVIVEWTDRDVTNTTFEGTARELLRLQLSSPIHPLGELTFNPVAKRGDPEWRVMYVGVGDAGTGERPDLRRLNPQRLDNFNGKILRIVPDLREHTASSTVSENGRYRIPNDNPFASMEGARKEIWALGLRNPHRLVWDVDSARPRAPRLLAFNIGLTAWETVVVIKKGANYGYPLREGPQAMTPQGMTAAPADDTIPVQITDTVTRGRMTPTYPVIAYPHSATGGDAIAGGIVYHGGRIPALKGRLLLGDITTGHLWYAEMKDVLSADDGNPTTLAPLHELDANLRRIVEETFRARGGRGDVLPGAAAVSGRGRVDVRVAEDSAGELYLLTKSDGMVRQVMGMR</sequence>
<dbReference type="Gene3D" id="1.10.760.10">
    <property type="entry name" value="Cytochrome c-like domain"/>
    <property type="match status" value="1"/>
</dbReference>
<dbReference type="GO" id="GO:0016491">
    <property type="term" value="F:oxidoreductase activity"/>
    <property type="evidence" value="ECO:0007669"/>
    <property type="project" value="UniProtKB-KW"/>
</dbReference>
<dbReference type="GO" id="GO:0009055">
    <property type="term" value="F:electron transfer activity"/>
    <property type="evidence" value="ECO:0007669"/>
    <property type="project" value="InterPro"/>
</dbReference>
<dbReference type="RefSeq" id="WP_110173574.1">
    <property type="nucleotide sequence ID" value="NZ_CP015136.1"/>
</dbReference>
<dbReference type="InterPro" id="IPR011042">
    <property type="entry name" value="6-blade_b-propeller_TolB-like"/>
</dbReference>
<dbReference type="PROSITE" id="PS51007">
    <property type="entry name" value="CYTC"/>
    <property type="match status" value="1"/>
</dbReference>
<dbReference type="InterPro" id="IPR036909">
    <property type="entry name" value="Cyt_c-like_dom_sf"/>
</dbReference>
<gene>
    <name evidence="6" type="primary">yliI_7</name>
    <name evidence="6" type="ORF">LuPra_05360</name>
</gene>
<keyword evidence="6" id="KW-0560">Oxidoreductase</keyword>
<keyword evidence="1 4" id="KW-0349">Heme</keyword>
<dbReference type="GO" id="GO:0020037">
    <property type="term" value="F:heme binding"/>
    <property type="evidence" value="ECO:0007669"/>
    <property type="project" value="InterPro"/>
</dbReference>
<dbReference type="PANTHER" id="PTHR19328:SF13">
    <property type="entry name" value="HIPL1 PROTEIN"/>
    <property type="match status" value="1"/>
</dbReference>
<dbReference type="Proteomes" id="UP000076079">
    <property type="component" value="Chromosome"/>
</dbReference>
<dbReference type="InterPro" id="IPR011041">
    <property type="entry name" value="Quinoprot_gluc/sorb_DH_b-prop"/>
</dbReference>
<organism evidence="6 7">
    <name type="scientific">Luteitalea pratensis</name>
    <dbReference type="NCBI Taxonomy" id="1855912"/>
    <lineage>
        <taxon>Bacteria</taxon>
        <taxon>Pseudomonadati</taxon>
        <taxon>Acidobacteriota</taxon>
        <taxon>Vicinamibacteria</taxon>
        <taxon>Vicinamibacterales</taxon>
        <taxon>Vicinamibacteraceae</taxon>
        <taxon>Luteitalea</taxon>
    </lineage>
</organism>
<dbReference type="SUPFAM" id="SSF46626">
    <property type="entry name" value="Cytochrome c"/>
    <property type="match status" value="1"/>
</dbReference>
<dbReference type="GO" id="GO:0046872">
    <property type="term" value="F:metal ion binding"/>
    <property type="evidence" value="ECO:0007669"/>
    <property type="project" value="UniProtKB-KW"/>
</dbReference>
<accession>A0A143PV62</accession>
<reference evidence="6 7" key="1">
    <citation type="journal article" date="2016" name="Genome Announc.">
        <title>First Complete Genome Sequence of a Subdivision 6 Acidobacterium Strain.</title>
        <authorList>
            <person name="Huang S."/>
            <person name="Vieira S."/>
            <person name="Bunk B."/>
            <person name="Riedel T."/>
            <person name="Sproer C."/>
            <person name="Overmann J."/>
        </authorList>
    </citation>
    <scope>NUCLEOTIDE SEQUENCE [LARGE SCALE GENOMIC DNA]</scope>
    <source>
        <strain evidence="7">DSM 100886 HEG_-6_39</strain>
    </source>
</reference>
<dbReference type="KEGG" id="abac:LuPra_05360"/>
<dbReference type="EC" id="1.1.5.-" evidence="6"/>
<dbReference type="PANTHER" id="PTHR19328">
    <property type="entry name" value="HEDGEHOG-INTERACTING PROTEIN"/>
    <property type="match status" value="1"/>
</dbReference>
<name>A0A143PV62_LUTPR</name>
<proteinExistence type="predicted"/>
<protein>
    <submittedName>
        <fullName evidence="6">Soluble aldose sugar dehydrogenase YliI</fullName>
        <ecNumber evidence="6">1.1.5.-</ecNumber>
    </submittedName>
</protein>
<dbReference type="AlphaFoldDB" id="A0A143PV62"/>
<evidence type="ECO:0000259" key="5">
    <source>
        <dbReference type="PROSITE" id="PS51007"/>
    </source>
</evidence>
<evidence type="ECO:0000256" key="1">
    <source>
        <dbReference type="ARBA" id="ARBA00022617"/>
    </source>
</evidence>
<keyword evidence="2 4" id="KW-0479">Metal-binding</keyword>
<dbReference type="InterPro" id="IPR012938">
    <property type="entry name" value="Glc/Sorbosone_DH"/>
</dbReference>
<dbReference type="Pfam" id="PF00034">
    <property type="entry name" value="Cytochrom_C"/>
    <property type="match status" value="1"/>
</dbReference>
<dbReference type="PATRIC" id="fig|1813736.3.peg.5640"/>